<keyword evidence="5" id="KW-0862">Zinc</keyword>
<organism evidence="8 9">
    <name type="scientific">Coptis chinensis</name>
    <dbReference type="NCBI Taxonomy" id="261450"/>
    <lineage>
        <taxon>Eukaryota</taxon>
        <taxon>Viridiplantae</taxon>
        <taxon>Streptophyta</taxon>
        <taxon>Embryophyta</taxon>
        <taxon>Tracheophyta</taxon>
        <taxon>Spermatophyta</taxon>
        <taxon>Magnoliopsida</taxon>
        <taxon>Ranunculales</taxon>
        <taxon>Ranunculaceae</taxon>
        <taxon>Coptidoideae</taxon>
        <taxon>Coptis</taxon>
    </lineage>
</organism>
<dbReference type="GO" id="GO:0005829">
    <property type="term" value="C:cytosol"/>
    <property type="evidence" value="ECO:0007669"/>
    <property type="project" value="TreeGrafter"/>
</dbReference>
<name>A0A835J0E6_9MAGN</name>
<gene>
    <name evidence="8" type="ORF">IFM89_038962</name>
</gene>
<dbReference type="Pfam" id="PF08240">
    <property type="entry name" value="ADH_N"/>
    <property type="match status" value="1"/>
</dbReference>
<protein>
    <recommendedName>
        <fullName evidence="7">Alcohol dehydrogenase-like N-terminal domain-containing protein</fullName>
    </recommendedName>
</protein>
<feature type="transmembrane region" description="Helical" evidence="6">
    <location>
        <begin position="32"/>
        <end position="56"/>
    </location>
</feature>
<comment type="subcellular location">
    <subcellularLocation>
        <location evidence="1">Cytoplasm</location>
    </subcellularLocation>
</comment>
<feature type="domain" description="Alcohol dehydrogenase-like N-terminal" evidence="7">
    <location>
        <begin position="135"/>
        <end position="176"/>
    </location>
</feature>
<dbReference type="Proteomes" id="UP000631114">
    <property type="component" value="Unassembled WGS sequence"/>
</dbReference>
<evidence type="ECO:0000256" key="2">
    <source>
        <dbReference type="ARBA" id="ARBA00011738"/>
    </source>
</evidence>
<evidence type="ECO:0000256" key="5">
    <source>
        <dbReference type="ARBA" id="ARBA00022833"/>
    </source>
</evidence>
<dbReference type="PANTHER" id="PTHR43880">
    <property type="entry name" value="ALCOHOL DEHYDROGENASE"/>
    <property type="match status" value="1"/>
</dbReference>
<dbReference type="AlphaFoldDB" id="A0A835J0E6"/>
<keyword evidence="6" id="KW-1133">Transmembrane helix</keyword>
<reference evidence="8 9" key="1">
    <citation type="submission" date="2020-10" db="EMBL/GenBank/DDBJ databases">
        <title>The Coptis chinensis genome and diversification of protoberbering-type alkaloids.</title>
        <authorList>
            <person name="Wang B."/>
            <person name="Shu S."/>
            <person name="Song C."/>
            <person name="Liu Y."/>
        </authorList>
    </citation>
    <scope>NUCLEOTIDE SEQUENCE [LARGE SCALE GENOMIC DNA]</scope>
    <source>
        <strain evidence="8">HL-2020</strain>
        <tissue evidence="8">Leaf</tissue>
    </source>
</reference>
<dbReference type="InterPro" id="IPR011032">
    <property type="entry name" value="GroES-like_sf"/>
</dbReference>
<dbReference type="PANTHER" id="PTHR43880:SF58">
    <property type="entry name" value="ALCOHOL DEHYDROGENASE CLASS-3"/>
    <property type="match status" value="1"/>
</dbReference>
<dbReference type="GO" id="GO:0008270">
    <property type="term" value="F:zinc ion binding"/>
    <property type="evidence" value="ECO:0007669"/>
    <property type="project" value="TreeGrafter"/>
</dbReference>
<evidence type="ECO:0000313" key="8">
    <source>
        <dbReference type="EMBL" id="KAF9626744.1"/>
    </source>
</evidence>
<dbReference type="GO" id="GO:0051903">
    <property type="term" value="F:S-(hydroxymethyl)glutathione dehydrogenase [NAD(P)+] activity"/>
    <property type="evidence" value="ECO:0007669"/>
    <property type="project" value="TreeGrafter"/>
</dbReference>
<accession>A0A835J0E6</accession>
<dbReference type="SUPFAM" id="SSF50129">
    <property type="entry name" value="GroES-like"/>
    <property type="match status" value="1"/>
</dbReference>
<dbReference type="GO" id="GO:0046294">
    <property type="term" value="P:formaldehyde catabolic process"/>
    <property type="evidence" value="ECO:0007669"/>
    <property type="project" value="TreeGrafter"/>
</dbReference>
<evidence type="ECO:0000256" key="4">
    <source>
        <dbReference type="ARBA" id="ARBA00022723"/>
    </source>
</evidence>
<evidence type="ECO:0000256" key="1">
    <source>
        <dbReference type="ARBA" id="ARBA00004496"/>
    </source>
</evidence>
<keyword evidence="3" id="KW-0963">Cytoplasm</keyword>
<keyword evidence="9" id="KW-1185">Reference proteome</keyword>
<dbReference type="InterPro" id="IPR013154">
    <property type="entry name" value="ADH-like_N"/>
</dbReference>
<dbReference type="Gene3D" id="3.90.180.10">
    <property type="entry name" value="Medium-chain alcohol dehydrogenases, catalytic domain"/>
    <property type="match status" value="1"/>
</dbReference>
<proteinExistence type="predicted"/>
<evidence type="ECO:0000313" key="9">
    <source>
        <dbReference type="Proteomes" id="UP000631114"/>
    </source>
</evidence>
<dbReference type="EMBL" id="JADFTS010000001">
    <property type="protein sequence ID" value="KAF9626744.1"/>
    <property type="molecule type" value="Genomic_DNA"/>
</dbReference>
<dbReference type="OrthoDB" id="417550at2759"/>
<evidence type="ECO:0000256" key="6">
    <source>
        <dbReference type="SAM" id="Phobius"/>
    </source>
</evidence>
<evidence type="ECO:0000259" key="7">
    <source>
        <dbReference type="Pfam" id="PF08240"/>
    </source>
</evidence>
<sequence length="193" mass="21327">MHVLDDEIKIGKCHIDVYTFALLVVNYSYLGAHALALLGEYLTLIAWIYTYIVFIVEPTLGRTTQVGNIQSVPGNLKMASPVDHAERALGGLTIMDPMFYCLNHPKIQCESPTAVAWEANKPLVKEDVQVAPPQAGEVRIKILFTALCHTDVYTWSGKDPEGLFPCILGHEATGQVLFAMLTNSSFLLFECRG</sequence>
<comment type="subunit">
    <text evidence="2">Homodimer.</text>
</comment>
<evidence type="ECO:0000256" key="3">
    <source>
        <dbReference type="ARBA" id="ARBA00022490"/>
    </source>
</evidence>
<keyword evidence="4" id="KW-0479">Metal-binding</keyword>
<keyword evidence="6" id="KW-0472">Membrane</keyword>
<keyword evidence="6" id="KW-0812">Transmembrane</keyword>
<comment type="caution">
    <text evidence="8">The sequence shown here is derived from an EMBL/GenBank/DDBJ whole genome shotgun (WGS) entry which is preliminary data.</text>
</comment>